<dbReference type="AlphaFoldDB" id="A0A5N6TE94"/>
<dbReference type="OrthoDB" id="5422613at2759"/>
<gene>
    <name evidence="2" type="ORF">BDV25DRAFT_145486</name>
</gene>
<dbReference type="PANTHER" id="PTHR38167">
    <property type="entry name" value="C2H2-TYPE DOMAIN-CONTAINING PROTEIN"/>
    <property type="match status" value="1"/>
</dbReference>
<evidence type="ECO:0000313" key="3">
    <source>
        <dbReference type="Proteomes" id="UP000325780"/>
    </source>
</evidence>
<protein>
    <submittedName>
        <fullName evidence="2">Uncharacterized protein</fullName>
    </submittedName>
</protein>
<organism evidence="2 3">
    <name type="scientific">Aspergillus avenaceus</name>
    <dbReference type="NCBI Taxonomy" id="36643"/>
    <lineage>
        <taxon>Eukaryota</taxon>
        <taxon>Fungi</taxon>
        <taxon>Dikarya</taxon>
        <taxon>Ascomycota</taxon>
        <taxon>Pezizomycotina</taxon>
        <taxon>Eurotiomycetes</taxon>
        <taxon>Eurotiomycetidae</taxon>
        <taxon>Eurotiales</taxon>
        <taxon>Aspergillaceae</taxon>
        <taxon>Aspergillus</taxon>
        <taxon>Aspergillus subgen. Circumdati</taxon>
    </lineage>
</organism>
<reference evidence="2 3" key="1">
    <citation type="submission" date="2019-04" db="EMBL/GenBank/DDBJ databases">
        <title>Friends and foes A comparative genomics study of 23 Aspergillus species from section Flavi.</title>
        <authorList>
            <consortium name="DOE Joint Genome Institute"/>
            <person name="Kjaerbolling I."/>
            <person name="Vesth T."/>
            <person name="Frisvad J.C."/>
            <person name="Nybo J.L."/>
            <person name="Theobald S."/>
            <person name="Kildgaard S."/>
            <person name="Isbrandt T."/>
            <person name="Kuo A."/>
            <person name="Sato A."/>
            <person name="Lyhne E.K."/>
            <person name="Kogle M.E."/>
            <person name="Wiebenga A."/>
            <person name="Kun R.S."/>
            <person name="Lubbers R.J."/>
            <person name="Makela M.R."/>
            <person name="Barry K."/>
            <person name="Chovatia M."/>
            <person name="Clum A."/>
            <person name="Daum C."/>
            <person name="Haridas S."/>
            <person name="He G."/>
            <person name="LaButti K."/>
            <person name="Lipzen A."/>
            <person name="Mondo S."/>
            <person name="Riley R."/>
            <person name="Salamov A."/>
            <person name="Simmons B.A."/>
            <person name="Magnuson J.K."/>
            <person name="Henrissat B."/>
            <person name="Mortensen U.H."/>
            <person name="Larsen T.O."/>
            <person name="Devries R.P."/>
            <person name="Grigoriev I.V."/>
            <person name="Machida M."/>
            <person name="Baker S.E."/>
            <person name="Andersen M.R."/>
        </authorList>
    </citation>
    <scope>NUCLEOTIDE SEQUENCE [LARGE SCALE GENOMIC DNA]</scope>
    <source>
        <strain evidence="2 3">IBT 18842</strain>
    </source>
</reference>
<dbReference type="Proteomes" id="UP000325780">
    <property type="component" value="Unassembled WGS sequence"/>
</dbReference>
<proteinExistence type="predicted"/>
<evidence type="ECO:0000313" key="2">
    <source>
        <dbReference type="EMBL" id="KAE8144570.1"/>
    </source>
</evidence>
<sequence>MSDEVAPEHTALSEAINQASEETLRLILHDLVETCQVTRERLAMFLLVDEFEVRTFARDPPPFGPASSQLDSSRGESSDSERRKQVPRFALCAACEQEYDVTENTIRSCWYHPR</sequence>
<name>A0A5N6TE94_ASPAV</name>
<accession>A0A5N6TE94</accession>
<evidence type="ECO:0000256" key="1">
    <source>
        <dbReference type="SAM" id="MobiDB-lite"/>
    </source>
</evidence>
<keyword evidence="3" id="KW-1185">Reference proteome</keyword>
<feature type="region of interest" description="Disordered" evidence="1">
    <location>
        <begin position="56"/>
        <end position="84"/>
    </location>
</feature>
<dbReference type="PANTHER" id="PTHR38167:SF1">
    <property type="entry name" value="C2H2-TYPE DOMAIN-CONTAINING PROTEIN"/>
    <property type="match status" value="1"/>
</dbReference>
<feature type="compositionally biased region" description="Basic and acidic residues" evidence="1">
    <location>
        <begin position="73"/>
        <end position="84"/>
    </location>
</feature>
<dbReference type="EMBL" id="ML742484">
    <property type="protein sequence ID" value="KAE8144570.1"/>
    <property type="molecule type" value="Genomic_DNA"/>
</dbReference>